<dbReference type="Gene3D" id="3.20.20.80">
    <property type="entry name" value="Glycosidases"/>
    <property type="match status" value="1"/>
</dbReference>
<reference evidence="8" key="1">
    <citation type="submission" date="2018-12" db="EMBL/GenBank/DDBJ databases">
        <title>Novel natural products biosynthetic potential of the class Ktedonobacteria.</title>
        <authorList>
            <person name="Zheng Y."/>
            <person name="Saitou A."/>
            <person name="Wang C.M."/>
            <person name="Toyoda A."/>
            <person name="Minakuchi Y."/>
            <person name="Sekiguchi Y."/>
            <person name="Ueda K."/>
            <person name="Takano H."/>
            <person name="Sakai Y."/>
            <person name="Yokota A."/>
            <person name="Yabe S."/>
        </authorList>
    </citation>
    <scope>NUCLEOTIDE SEQUENCE</scope>
    <source>
        <strain evidence="8">COM3</strain>
    </source>
</reference>
<dbReference type="AlphaFoldDB" id="A0A455SMD0"/>
<dbReference type="PANTHER" id="PTHR45708">
    <property type="entry name" value="ENDOCHITINASE"/>
    <property type="match status" value="1"/>
</dbReference>
<name>A0A455SMD0_9CHLR</name>
<feature type="region of interest" description="Disordered" evidence="6">
    <location>
        <begin position="161"/>
        <end position="198"/>
    </location>
</feature>
<dbReference type="Pfam" id="PF02018">
    <property type="entry name" value="CBM_4_9"/>
    <property type="match status" value="1"/>
</dbReference>
<dbReference type="InterPro" id="IPR001223">
    <property type="entry name" value="Glyco_hydro18_cat"/>
</dbReference>
<dbReference type="CDD" id="cd02871">
    <property type="entry name" value="GH18_chitinase_D-like"/>
    <property type="match status" value="1"/>
</dbReference>
<organism evidence="8">
    <name type="scientific">Thermosporothrix sp. COM3</name>
    <dbReference type="NCBI Taxonomy" id="2490863"/>
    <lineage>
        <taxon>Bacteria</taxon>
        <taxon>Bacillati</taxon>
        <taxon>Chloroflexota</taxon>
        <taxon>Ktedonobacteria</taxon>
        <taxon>Ktedonobacterales</taxon>
        <taxon>Thermosporotrichaceae</taxon>
        <taxon>Thermosporothrix</taxon>
    </lineage>
</organism>
<evidence type="ECO:0000256" key="5">
    <source>
        <dbReference type="RuleBase" id="RU004453"/>
    </source>
</evidence>
<gene>
    <name evidence="8" type="ORF">KTC_09850</name>
</gene>
<dbReference type="SUPFAM" id="SSF51445">
    <property type="entry name" value="(Trans)glycosidases"/>
    <property type="match status" value="1"/>
</dbReference>
<evidence type="ECO:0000313" key="8">
    <source>
        <dbReference type="EMBL" id="BBH86234.1"/>
    </source>
</evidence>
<proteinExistence type="inferred from homology"/>
<evidence type="ECO:0000256" key="6">
    <source>
        <dbReference type="SAM" id="MobiDB-lite"/>
    </source>
</evidence>
<dbReference type="SMART" id="SM00636">
    <property type="entry name" value="Glyco_18"/>
    <property type="match status" value="1"/>
</dbReference>
<dbReference type="InterPro" id="IPR017853">
    <property type="entry name" value="GH"/>
</dbReference>
<comment type="similarity">
    <text evidence="5">Belongs to the glycosyl hydrolase 18 family.</text>
</comment>
<dbReference type="InterPro" id="IPR001579">
    <property type="entry name" value="Glyco_hydro_18_chit_AS"/>
</dbReference>
<dbReference type="InterPro" id="IPR011583">
    <property type="entry name" value="Chitinase_II/V-like_cat"/>
</dbReference>
<sequence length="501" mass="52325">MLRSSRPVLLTSVVLLLLVGSVVSMIFSHISVTAQAAAANLVNNPGFETGNLNGWSCEAGSGIVNSPVHSGSYALQLQPGSSNTGQCTQTISVQPNQSYTLSAYVNGAYAFLGANGYSSAWTSSTSYTLLTYTFTSTSSTVTIYIHGWYGQGSVYVDDVSLSGPAGPATPTQQPTNTPTSTPTQQPTNTPTPSPTPCQNCNSDLPKHILTGYWQDFVNGAKAMRLSDVNPNYDLIAVAFADADPSKPGGVLFRIDSGLSSALGGYTEDQFRSDIAALHAKGKKVIISVGGQNGTVSVADATSATNFANSVYGLMTSYGFDGVDIDLENGINPTYMTSALRQLSAKAGSKLIITMAPQTLDMQSTGSGYFQVALNIKDILTVVNTQYYNSGSMLGCDGKVYSQGTIDFITALACIQLQGGLRPDQVGIGFPATSQAAGGGYVSPSVVNAALDCLAKGTNCGSFKPSTTYPGIRGAMDWSINWDATGGYNFANTVKPHLNTLP</sequence>
<dbReference type="PROSITE" id="PS01095">
    <property type="entry name" value="GH18_1"/>
    <property type="match status" value="1"/>
</dbReference>
<dbReference type="InterPro" id="IPR003305">
    <property type="entry name" value="CenC_carb-bd"/>
</dbReference>
<accession>A0A455SMD0</accession>
<evidence type="ECO:0000256" key="2">
    <source>
        <dbReference type="ARBA" id="ARBA00022801"/>
    </source>
</evidence>
<keyword evidence="3 4" id="KW-0326">Glycosidase</keyword>
<protein>
    <recommendedName>
        <fullName evidence="1">chitinase</fullName>
        <ecNumber evidence="1">3.2.1.14</ecNumber>
    </recommendedName>
</protein>
<keyword evidence="2 4" id="KW-0378">Hydrolase</keyword>
<dbReference type="PROSITE" id="PS51910">
    <property type="entry name" value="GH18_2"/>
    <property type="match status" value="1"/>
</dbReference>
<evidence type="ECO:0000256" key="1">
    <source>
        <dbReference type="ARBA" id="ARBA00012729"/>
    </source>
</evidence>
<evidence type="ECO:0000259" key="7">
    <source>
        <dbReference type="PROSITE" id="PS51910"/>
    </source>
</evidence>
<evidence type="ECO:0000256" key="4">
    <source>
        <dbReference type="RuleBase" id="RU000489"/>
    </source>
</evidence>
<evidence type="ECO:0000256" key="3">
    <source>
        <dbReference type="ARBA" id="ARBA00023295"/>
    </source>
</evidence>
<dbReference type="EMBL" id="AP019376">
    <property type="protein sequence ID" value="BBH86234.1"/>
    <property type="molecule type" value="Genomic_DNA"/>
</dbReference>
<dbReference type="EC" id="3.2.1.14" evidence="1"/>
<dbReference type="Gene3D" id="2.60.120.260">
    <property type="entry name" value="Galactose-binding domain-like"/>
    <property type="match status" value="1"/>
</dbReference>
<dbReference type="InterPro" id="IPR050542">
    <property type="entry name" value="Glycosyl_Hydrlase18_Chitinase"/>
</dbReference>
<dbReference type="SUPFAM" id="SSF49785">
    <property type="entry name" value="Galactose-binding domain-like"/>
    <property type="match status" value="1"/>
</dbReference>
<dbReference type="GO" id="GO:0008061">
    <property type="term" value="F:chitin binding"/>
    <property type="evidence" value="ECO:0007669"/>
    <property type="project" value="InterPro"/>
</dbReference>
<dbReference type="GO" id="GO:0005975">
    <property type="term" value="P:carbohydrate metabolic process"/>
    <property type="evidence" value="ECO:0007669"/>
    <property type="project" value="InterPro"/>
</dbReference>
<feature type="compositionally biased region" description="Low complexity" evidence="6">
    <location>
        <begin position="163"/>
        <end position="188"/>
    </location>
</feature>
<dbReference type="InterPro" id="IPR008979">
    <property type="entry name" value="Galactose-bd-like_sf"/>
</dbReference>
<dbReference type="GO" id="GO:0008843">
    <property type="term" value="F:endochitinase activity"/>
    <property type="evidence" value="ECO:0007669"/>
    <property type="project" value="UniProtKB-EC"/>
</dbReference>
<dbReference type="PANTHER" id="PTHR45708:SF49">
    <property type="entry name" value="ENDOCHITINASE"/>
    <property type="match status" value="1"/>
</dbReference>
<dbReference type="Pfam" id="PF00704">
    <property type="entry name" value="Glyco_hydro_18"/>
    <property type="match status" value="1"/>
</dbReference>
<feature type="domain" description="GH18" evidence="7">
    <location>
        <begin position="207"/>
        <end position="500"/>
    </location>
</feature>